<evidence type="ECO:0000256" key="8">
    <source>
        <dbReference type="ARBA" id="ARBA00022777"/>
    </source>
</evidence>
<comment type="subcellular location">
    <subcellularLocation>
        <location evidence="1">Cell membrane</location>
        <topology evidence="1">Multi-pass membrane protein</topology>
    </subcellularLocation>
</comment>
<dbReference type="Gene3D" id="1.10.287.3610">
    <property type="match status" value="1"/>
</dbReference>
<keyword evidence="8 20" id="KW-0418">Kinase</keyword>
<dbReference type="PANTHER" id="PTHR34299">
    <property type="entry name" value="DIACYLGLYCEROL KINASE"/>
    <property type="match status" value="1"/>
</dbReference>
<evidence type="ECO:0000256" key="16">
    <source>
        <dbReference type="PIRSR" id="PIRSR600829-2"/>
    </source>
</evidence>
<sequence>MGPGRMIKLIYSKFRYSVDGIHETWLTEPSFRQWLALVLLSDICALLFLTDGLRIMIIIGSGFLLLASELINTAVEAAVDLVTKEEHVLAKKAKDAASATTLLTFLTLVSSWLLVLFYQ</sequence>
<dbReference type="GO" id="GO:0008654">
    <property type="term" value="P:phospholipid biosynthetic process"/>
    <property type="evidence" value="ECO:0007669"/>
    <property type="project" value="UniProtKB-KW"/>
</dbReference>
<keyword evidence="6 19" id="KW-0812">Transmembrane</keyword>
<keyword evidence="18" id="KW-0460">Magnesium</keyword>
<keyword evidence="13" id="KW-0594">Phospholipid biosynthesis</keyword>
<evidence type="ECO:0000256" key="14">
    <source>
        <dbReference type="ARBA" id="ARBA00023264"/>
    </source>
</evidence>
<keyword evidence="21" id="KW-1185">Reference proteome</keyword>
<dbReference type="PANTHER" id="PTHR34299:SF1">
    <property type="entry name" value="DIACYLGLYCEROL KINASE"/>
    <property type="match status" value="1"/>
</dbReference>
<reference evidence="20" key="1">
    <citation type="journal article" date="2014" name="Int. J. Syst. Evol. Microbiol.">
        <title>Complete genome sequence of Corynebacterium casei LMG S-19264T (=DSM 44701T), isolated from a smear-ripened cheese.</title>
        <authorList>
            <consortium name="US DOE Joint Genome Institute (JGI-PGF)"/>
            <person name="Walter F."/>
            <person name="Albersmeier A."/>
            <person name="Kalinowski J."/>
            <person name="Ruckert C."/>
        </authorList>
    </citation>
    <scope>NUCLEOTIDE SEQUENCE</scope>
    <source>
        <strain evidence="20">CGMCC 1.15320</strain>
    </source>
</reference>
<evidence type="ECO:0000256" key="1">
    <source>
        <dbReference type="ARBA" id="ARBA00004651"/>
    </source>
</evidence>
<evidence type="ECO:0000256" key="15">
    <source>
        <dbReference type="PIRSR" id="PIRSR600829-1"/>
    </source>
</evidence>
<feature type="binding site" evidence="18">
    <location>
        <position position="76"/>
    </location>
    <ligand>
        <name>a divalent metal cation</name>
        <dbReference type="ChEBI" id="CHEBI:60240"/>
    </ligand>
</feature>
<feature type="binding site" evidence="18">
    <location>
        <position position="28"/>
    </location>
    <ligand>
        <name>a divalent metal cation</name>
        <dbReference type="ChEBI" id="CHEBI:60240"/>
    </ligand>
</feature>
<evidence type="ECO:0000256" key="12">
    <source>
        <dbReference type="ARBA" id="ARBA00023136"/>
    </source>
</evidence>
<keyword evidence="14" id="KW-1208">Phospholipid metabolism</keyword>
<evidence type="ECO:0000256" key="19">
    <source>
        <dbReference type="SAM" id="Phobius"/>
    </source>
</evidence>
<evidence type="ECO:0000256" key="7">
    <source>
        <dbReference type="ARBA" id="ARBA00022741"/>
    </source>
</evidence>
<dbReference type="AlphaFoldDB" id="A0A916RI65"/>
<keyword evidence="12 19" id="KW-0472">Membrane</keyword>
<evidence type="ECO:0000256" key="9">
    <source>
        <dbReference type="ARBA" id="ARBA00022840"/>
    </source>
</evidence>
<feature type="binding site" evidence="16">
    <location>
        <position position="69"/>
    </location>
    <ligand>
        <name>substrate</name>
    </ligand>
</feature>
<evidence type="ECO:0000256" key="11">
    <source>
        <dbReference type="ARBA" id="ARBA00023098"/>
    </source>
</evidence>
<comment type="cofactor">
    <cofactor evidence="18">
        <name>Mg(2+)</name>
        <dbReference type="ChEBI" id="CHEBI:18420"/>
    </cofactor>
    <text evidence="18">Mn(2+), Zn(2+), Cd(2+) and Co(2+) support activity to lesser extents.</text>
</comment>
<keyword evidence="5" id="KW-0808">Transferase</keyword>
<evidence type="ECO:0000256" key="2">
    <source>
        <dbReference type="ARBA" id="ARBA00005967"/>
    </source>
</evidence>
<feature type="binding site" evidence="17">
    <location>
        <position position="16"/>
    </location>
    <ligand>
        <name>ATP</name>
        <dbReference type="ChEBI" id="CHEBI:30616"/>
    </ligand>
</feature>
<accession>A0A916RI65</accession>
<dbReference type="EMBL" id="BMIF01000001">
    <property type="protein sequence ID" value="GGA55137.1"/>
    <property type="molecule type" value="Genomic_DNA"/>
</dbReference>
<feature type="binding site" evidence="16">
    <location>
        <position position="98"/>
    </location>
    <ligand>
        <name>substrate</name>
    </ligand>
</feature>
<keyword evidence="11" id="KW-0443">Lipid metabolism</keyword>
<dbReference type="GO" id="GO:0005524">
    <property type="term" value="F:ATP binding"/>
    <property type="evidence" value="ECO:0007669"/>
    <property type="project" value="UniProtKB-KW"/>
</dbReference>
<dbReference type="Pfam" id="PF01219">
    <property type="entry name" value="DAGK_prokar"/>
    <property type="match status" value="1"/>
</dbReference>
<keyword evidence="4" id="KW-0444">Lipid biosynthesis</keyword>
<evidence type="ECO:0000256" key="6">
    <source>
        <dbReference type="ARBA" id="ARBA00022692"/>
    </source>
</evidence>
<dbReference type="GO" id="GO:0046872">
    <property type="term" value="F:metal ion binding"/>
    <property type="evidence" value="ECO:0007669"/>
    <property type="project" value="UniProtKB-KW"/>
</dbReference>
<keyword evidence="10 19" id="KW-1133">Transmembrane helix</keyword>
<dbReference type="GO" id="GO:0005886">
    <property type="term" value="C:plasma membrane"/>
    <property type="evidence" value="ECO:0007669"/>
    <property type="project" value="UniProtKB-SubCell"/>
</dbReference>
<keyword evidence="9 17" id="KW-0067">ATP-binding</keyword>
<feature type="transmembrane region" description="Helical" evidence="19">
    <location>
        <begin position="31"/>
        <end position="49"/>
    </location>
</feature>
<feature type="binding site" evidence="17">
    <location>
        <position position="28"/>
    </location>
    <ligand>
        <name>ATP</name>
        <dbReference type="ChEBI" id="CHEBI:30616"/>
    </ligand>
</feature>
<evidence type="ECO:0000256" key="3">
    <source>
        <dbReference type="ARBA" id="ARBA00022475"/>
    </source>
</evidence>
<dbReference type="InterPro" id="IPR000829">
    <property type="entry name" value="DAGK"/>
</dbReference>
<organism evidence="20 21">
    <name type="scientific">Nitratireductor aestuarii</name>
    <dbReference type="NCBI Taxonomy" id="1735103"/>
    <lineage>
        <taxon>Bacteria</taxon>
        <taxon>Pseudomonadati</taxon>
        <taxon>Pseudomonadota</taxon>
        <taxon>Alphaproteobacteria</taxon>
        <taxon>Hyphomicrobiales</taxon>
        <taxon>Phyllobacteriaceae</taxon>
        <taxon>Nitratireductor</taxon>
    </lineage>
</organism>
<comment type="similarity">
    <text evidence="2">Belongs to the bacterial diacylglycerol kinase family.</text>
</comment>
<evidence type="ECO:0000256" key="10">
    <source>
        <dbReference type="ARBA" id="ARBA00022989"/>
    </source>
</evidence>
<feature type="active site" description="Proton acceptor" evidence="15">
    <location>
        <position position="69"/>
    </location>
</feature>
<keyword evidence="7 17" id="KW-0547">Nucleotide-binding</keyword>
<evidence type="ECO:0000313" key="21">
    <source>
        <dbReference type="Proteomes" id="UP000636264"/>
    </source>
</evidence>
<gene>
    <name evidence="20" type="primary">dgkA</name>
    <name evidence="20" type="ORF">GCM10011385_05860</name>
</gene>
<dbReference type="GO" id="GO:0016301">
    <property type="term" value="F:kinase activity"/>
    <property type="evidence" value="ECO:0007669"/>
    <property type="project" value="UniProtKB-KW"/>
</dbReference>
<protein>
    <submittedName>
        <fullName evidence="20">Diacylglycerol kinase</fullName>
    </submittedName>
</protein>
<keyword evidence="3" id="KW-1003">Cell membrane</keyword>
<feature type="transmembrane region" description="Helical" evidence="19">
    <location>
        <begin position="96"/>
        <end position="118"/>
    </location>
</feature>
<reference evidence="20" key="2">
    <citation type="submission" date="2020-09" db="EMBL/GenBank/DDBJ databases">
        <authorList>
            <person name="Sun Q."/>
            <person name="Zhou Y."/>
        </authorList>
    </citation>
    <scope>NUCLEOTIDE SEQUENCE</scope>
    <source>
        <strain evidence="20">CGMCC 1.15320</strain>
    </source>
</reference>
<evidence type="ECO:0000256" key="4">
    <source>
        <dbReference type="ARBA" id="ARBA00022516"/>
    </source>
</evidence>
<feature type="binding site" evidence="17">
    <location>
        <position position="76"/>
    </location>
    <ligand>
        <name>ATP</name>
        <dbReference type="ChEBI" id="CHEBI:30616"/>
    </ligand>
</feature>
<dbReference type="PROSITE" id="PS01069">
    <property type="entry name" value="DAGK_PROKAR"/>
    <property type="match status" value="1"/>
</dbReference>
<evidence type="ECO:0000256" key="5">
    <source>
        <dbReference type="ARBA" id="ARBA00022679"/>
    </source>
</evidence>
<feature type="binding site" evidence="17">
    <location>
        <begin position="94"/>
        <end position="95"/>
    </location>
    <ligand>
        <name>ATP</name>
        <dbReference type="ChEBI" id="CHEBI:30616"/>
    </ligand>
</feature>
<dbReference type="InterPro" id="IPR036945">
    <property type="entry name" value="DAGK_sf"/>
</dbReference>
<evidence type="ECO:0000313" key="20">
    <source>
        <dbReference type="EMBL" id="GGA55137.1"/>
    </source>
</evidence>
<dbReference type="Proteomes" id="UP000636264">
    <property type="component" value="Unassembled WGS sequence"/>
</dbReference>
<proteinExistence type="inferred from homology"/>
<evidence type="ECO:0000256" key="18">
    <source>
        <dbReference type="PIRSR" id="PIRSR600829-4"/>
    </source>
</evidence>
<evidence type="ECO:0000256" key="17">
    <source>
        <dbReference type="PIRSR" id="PIRSR600829-3"/>
    </source>
</evidence>
<name>A0A916RI65_9HYPH</name>
<feature type="binding site" evidence="17">
    <location>
        <begin position="85"/>
        <end position="87"/>
    </location>
    <ligand>
        <name>ATP</name>
        <dbReference type="ChEBI" id="CHEBI:30616"/>
    </ligand>
</feature>
<keyword evidence="18" id="KW-0479">Metal-binding</keyword>
<comment type="caution">
    <text evidence="20">The sequence shown here is derived from an EMBL/GenBank/DDBJ whole genome shotgun (WGS) entry which is preliminary data.</text>
</comment>
<evidence type="ECO:0000256" key="13">
    <source>
        <dbReference type="ARBA" id="ARBA00023209"/>
    </source>
</evidence>